<comment type="caution">
    <text evidence="3">The sequence shown here is derived from an EMBL/GenBank/DDBJ whole genome shotgun (WGS) entry which is preliminary data.</text>
</comment>
<evidence type="ECO:0000256" key="2">
    <source>
        <dbReference type="SAM" id="SignalP"/>
    </source>
</evidence>
<accession>A0A7W6GKM9</accession>
<dbReference type="AlphaFoldDB" id="A0A7W6GKM9"/>
<dbReference type="RefSeq" id="WP_246422846.1">
    <property type="nucleotide sequence ID" value="NZ_JACIEE010000010.1"/>
</dbReference>
<organism evidence="3 4">
    <name type="scientific">Mycoplana azooxidifex</name>
    <dbReference type="NCBI Taxonomy" id="1636188"/>
    <lineage>
        <taxon>Bacteria</taxon>
        <taxon>Pseudomonadati</taxon>
        <taxon>Pseudomonadota</taxon>
        <taxon>Alphaproteobacteria</taxon>
        <taxon>Hyphomicrobiales</taxon>
        <taxon>Rhizobiaceae</taxon>
        <taxon>Mycoplana</taxon>
    </lineage>
</organism>
<feature type="chain" id="PRO_5031196178" evidence="2">
    <location>
        <begin position="27"/>
        <end position="447"/>
    </location>
</feature>
<name>A0A7W6GKM9_9HYPH</name>
<feature type="region of interest" description="Disordered" evidence="1">
    <location>
        <begin position="364"/>
        <end position="426"/>
    </location>
</feature>
<feature type="signal peptide" evidence="2">
    <location>
        <begin position="1"/>
        <end position="26"/>
    </location>
</feature>
<sequence length="447" mass="48206">MRPPRGLATFGLALAAGFGLAASAYAQNMEDLAPYKMIRSLQYVQDTVVMGDHSAMEMQRFMLSTIDERLRTADPSIFADPRNVDAALVYAMSGGNPETLELLAKNDVSGHFDQRITESVRNYISGRGAASTRTVAEIFPEYKNLEIAPYLALVSANSVLRKDPNLALTYFDWARLIAPGTIVEEAALRRSIYVAEQNGMVDKGVAYASRYARRFLHSPYASQFADLFVKLAVENFEKIGEETIQEILSFMDEPRQREVYLRMARLSAISGKSRLAAVAAERAQALTSDGDEGPRTLADLYSGLASISSSDVTQAMERLSAIPDDDLSAKDRALKEAARQIAEEVLRPPVLTVDAPAPELEPVAAAAGQDAPDPAENVSEDERMSPIAVAAEPAAQDPAADASASPTPEEAAIGEPQKAADPAFDGFVATGRSKLDEIDKLLEGEGS</sequence>
<dbReference type="NCBIfam" id="NF009442">
    <property type="entry name" value="PRK12798.1-4"/>
    <property type="match status" value="1"/>
</dbReference>
<dbReference type="EMBL" id="JACIEE010000010">
    <property type="protein sequence ID" value="MBB3979261.1"/>
    <property type="molecule type" value="Genomic_DNA"/>
</dbReference>
<proteinExistence type="predicted"/>
<evidence type="ECO:0000313" key="3">
    <source>
        <dbReference type="EMBL" id="MBB3979261.1"/>
    </source>
</evidence>
<protein>
    <submittedName>
        <fullName evidence="3">Chemotaxis protein MotC</fullName>
    </submittedName>
</protein>
<dbReference type="Proteomes" id="UP000574761">
    <property type="component" value="Unassembled WGS sequence"/>
</dbReference>
<feature type="compositionally biased region" description="Low complexity" evidence="1">
    <location>
        <begin position="385"/>
        <end position="411"/>
    </location>
</feature>
<feature type="compositionally biased region" description="Low complexity" evidence="1">
    <location>
        <begin position="364"/>
        <end position="375"/>
    </location>
</feature>
<evidence type="ECO:0000256" key="1">
    <source>
        <dbReference type="SAM" id="MobiDB-lite"/>
    </source>
</evidence>
<evidence type="ECO:0000313" key="4">
    <source>
        <dbReference type="Proteomes" id="UP000574761"/>
    </source>
</evidence>
<reference evidence="3 4" key="1">
    <citation type="submission" date="2020-08" db="EMBL/GenBank/DDBJ databases">
        <title>Genomic Encyclopedia of Type Strains, Phase IV (KMG-IV): sequencing the most valuable type-strain genomes for metagenomic binning, comparative biology and taxonomic classification.</title>
        <authorList>
            <person name="Goeker M."/>
        </authorList>
    </citation>
    <scope>NUCLEOTIDE SEQUENCE [LARGE SCALE GENOMIC DNA]</scope>
    <source>
        <strain evidence="3 4">DSM 100211</strain>
    </source>
</reference>
<keyword evidence="2" id="KW-0732">Signal</keyword>
<keyword evidence="4" id="KW-1185">Reference proteome</keyword>
<gene>
    <name evidence="3" type="ORF">GGQ64_004501</name>
</gene>